<feature type="binding site" evidence="6">
    <location>
        <position position="36"/>
    </location>
    <ligand>
        <name>FAD</name>
        <dbReference type="ChEBI" id="CHEBI:57692"/>
    </ligand>
</feature>
<accession>A0A0R1MJF4</accession>
<dbReference type="InterPro" id="IPR022890">
    <property type="entry name" value="Fd--NADP_Rdtase_type_2"/>
</dbReference>
<dbReference type="STRING" id="1423777.FD46_GL000159"/>
<dbReference type="HAMAP" id="MF_01685">
    <property type="entry name" value="FENR2"/>
    <property type="match status" value="1"/>
</dbReference>
<comment type="catalytic activity">
    <reaction evidence="6">
        <text>2 reduced [2Fe-2S]-[ferredoxin] + NADP(+) + H(+) = 2 oxidized [2Fe-2S]-[ferredoxin] + NADPH</text>
        <dbReference type="Rhea" id="RHEA:20125"/>
        <dbReference type="Rhea" id="RHEA-COMP:10000"/>
        <dbReference type="Rhea" id="RHEA-COMP:10001"/>
        <dbReference type="ChEBI" id="CHEBI:15378"/>
        <dbReference type="ChEBI" id="CHEBI:33737"/>
        <dbReference type="ChEBI" id="CHEBI:33738"/>
        <dbReference type="ChEBI" id="CHEBI:57783"/>
        <dbReference type="ChEBI" id="CHEBI:58349"/>
        <dbReference type="EC" id="1.18.1.2"/>
    </reaction>
</comment>
<dbReference type="GO" id="GO:0050661">
    <property type="term" value="F:NADP binding"/>
    <property type="evidence" value="ECO:0007669"/>
    <property type="project" value="UniProtKB-UniRule"/>
</dbReference>
<proteinExistence type="inferred from homology"/>
<feature type="binding site" evidence="6">
    <location>
        <position position="49"/>
    </location>
    <ligand>
        <name>FAD</name>
        <dbReference type="ChEBI" id="CHEBI:57692"/>
    </ligand>
</feature>
<feature type="binding site" evidence="6">
    <location>
        <position position="284"/>
    </location>
    <ligand>
        <name>FAD</name>
        <dbReference type="ChEBI" id="CHEBI:57692"/>
    </ligand>
</feature>
<evidence type="ECO:0000256" key="1">
    <source>
        <dbReference type="ARBA" id="ARBA00011738"/>
    </source>
</evidence>
<dbReference type="GO" id="GO:0004324">
    <property type="term" value="F:ferredoxin-NADP+ reductase activity"/>
    <property type="evidence" value="ECO:0007669"/>
    <property type="project" value="UniProtKB-UniRule"/>
</dbReference>
<dbReference type="AlphaFoldDB" id="A0A0R1MJF4"/>
<dbReference type="OrthoDB" id="9806179at2"/>
<feature type="binding site" evidence="6">
    <location>
        <position position="324"/>
    </location>
    <ligand>
        <name>FAD</name>
        <dbReference type="ChEBI" id="CHEBI:57692"/>
    </ligand>
</feature>
<feature type="binding site" evidence="6">
    <location>
        <position position="44"/>
    </location>
    <ligand>
        <name>FAD</name>
        <dbReference type="ChEBI" id="CHEBI:57692"/>
    </ligand>
</feature>
<dbReference type="Proteomes" id="UP000051686">
    <property type="component" value="Unassembled WGS sequence"/>
</dbReference>
<reference evidence="8 9" key="1">
    <citation type="journal article" date="2015" name="Genome Announc.">
        <title>Expanding the biotechnology potential of lactobacilli through comparative genomics of 213 strains and associated genera.</title>
        <authorList>
            <person name="Sun Z."/>
            <person name="Harris H.M."/>
            <person name="McCann A."/>
            <person name="Guo C."/>
            <person name="Argimon S."/>
            <person name="Zhang W."/>
            <person name="Yang X."/>
            <person name="Jeffery I.B."/>
            <person name="Cooney J.C."/>
            <person name="Kagawa T.F."/>
            <person name="Liu W."/>
            <person name="Song Y."/>
            <person name="Salvetti E."/>
            <person name="Wrobel A."/>
            <person name="Rasinkangas P."/>
            <person name="Parkhill J."/>
            <person name="Rea M.C."/>
            <person name="O'Sullivan O."/>
            <person name="Ritari J."/>
            <person name="Douillard F.P."/>
            <person name="Paul Ross R."/>
            <person name="Yang R."/>
            <person name="Briner A.E."/>
            <person name="Felis G.E."/>
            <person name="de Vos W.M."/>
            <person name="Barrangou R."/>
            <person name="Klaenhammer T.R."/>
            <person name="Caufield P.W."/>
            <person name="Cui Y."/>
            <person name="Zhang H."/>
            <person name="O'Toole P.W."/>
        </authorList>
    </citation>
    <scope>NUCLEOTIDE SEQUENCE [LARGE SCALE GENOMIC DNA]</scope>
    <source>
        <strain evidence="8 9">DSM 19972</strain>
    </source>
</reference>
<dbReference type="GO" id="GO:0050660">
    <property type="term" value="F:flavin adenine dinucleotide binding"/>
    <property type="evidence" value="ECO:0007669"/>
    <property type="project" value="UniProtKB-UniRule"/>
</dbReference>
<dbReference type="PRINTS" id="PR00368">
    <property type="entry name" value="FADPNR"/>
</dbReference>
<evidence type="ECO:0000313" key="9">
    <source>
        <dbReference type="Proteomes" id="UP000051686"/>
    </source>
</evidence>
<dbReference type="PATRIC" id="fig|1423777.3.peg.164"/>
<comment type="caution">
    <text evidence="8">The sequence shown here is derived from an EMBL/GenBank/DDBJ whole genome shotgun (WGS) entry which is preliminary data.</text>
</comment>
<dbReference type="SUPFAM" id="SSF51905">
    <property type="entry name" value="FAD/NAD(P)-binding domain"/>
    <property type="match status" value="1"/>
</dbReference>
<evidence type="ECO:0000256" key="2">
    <source>
        <dbReference type="ARBA" id="ARBA00022630"/>
    </source>
</evidence>
<evidence type="ECO:0000256" key="4">
    <source>
        <dbReference type="ARBA" id="ARBA00022857"/>
    </source>
</evidence>
<dbReference type="InterPro" id="IPR050097">
    <property type="entry name" value="Ferredoxin-NADP_redctase_2"/>
</dbReference>
<evidence type="ECO:0000313" key="8">
    <source>
        <dbReference type="EMBL" id="KRL03992.1"/>
    </source>
</evidence>
<comment type="subunit">
    <text evidence="1 6">Homodimer.</text>
</comment>
<name>A0A0R1MJF4_9LACO</name>
<keyword evidence="9" id="KW-1185">Reference proteome</keyword>
<dbReference type="EC" id="1.18.1.2" evidence="6"/>
<dbReference type="PANTHER" id="PTHR48105">
    <property type="entry name" value="THIOREDOXIN REDUCTASE 1-RELATED-RELATED"/>
    <property type="match status" value="1"/>
</dbReference>
<dbReference type="RefSeq" id="WP_057897026.1">
    <property type="nucleotide sequence ID" value="NZ_AZEH01000042.1"/>
</dbReference>
<comment type="caution">
    <text evidence="6">Lacks conserved residue(s) required for the propagation of feature annotation.</text>
</comment>
<comment type="similarity">
    <text evidence="6">Belongs to the ferredoxin--NADP reductase type 2 family.</text>
</comment>
<comment type="cofactor">
    <cofactor evidence="6">
        <name>FAD</name>
        <dbReference type="ChEBI" id="CHEBI:57692"/>
    </cofactor>
    <text evidence="6">Binds 1 FAD per subunit.</text>
</comment>
<evidence type="ECO:0000259" key="7">
    <source>
        <dbReference type="Pfam" id="PF07992"/>
    </source>
</evidence>
<evidence type="ECO:0000256" key="6">
    <source>
        <dbReference type="HAMAP-Rule" id="MF_01685"/>
    </source>
</evidence>
<feature type="domain" description="FAD/NAD(P)-binding" evidence="7">
    <location>
        <begin position="7"/>
        <end position="302"/>
    </location>
</feature>
<dbReference type="EMBL" id="AZEH01000042">
    <property type="protein sequence ID" value="KRL03992.1"/>
    <property type="molecule type" value="Genomic_DNA"/>
</dbReference>
<dbReference type="Gene3D" id="3.50.50.60">
    <property type="entry name" value="FAD/NAD(P)-binding domain"/>
    <property type="match status" value="2"/>
</dbReference>
<dbReference type="PRINTS" id="PR00469">
    <property type="entry name" value="PNDRDTASEII"/>
</dbReference>
<dbReference type="InterPro" id="IPR023753">
    <property type="entry name" value="FAD/NAD-binding_dom"/>
</dbReference>
<sequence>MSNKEYYDITVIGGGPVGLFAATYARMHQAKTQVIESLDKLGGQVSNLFPTKKIYDIPGFSAIKASKLIDELVQQTKLFSPQIFLNEKVTGIFKIDQGFRLETTQRTTYSHAVIITTGIGAFQPRKLALNEAANFENKQLLYFVADLHKFDNKDVVIAGGGDSAIDWALELAPYVKSLRIVHRRENFRALQANVAKLQTTKAIFETPYLINQLKSESAEKVKIILKRVKTDSLKELEADYLLVNYGFVTDDTYLQKWDLKTNNSLLQVSSNMQTSVPGIFAAGDIIDYSGRANLIATGFGEAPIAVNSAMHYVYPDLRQPEHSTQLIKKFPEIK</sequence>
<organism evidence="8 9">
    <name type="scientific">Liquorilactobacillus oeni DSM 19972</name>
    <dbReference type="NCBI Taxonomy" id="1423777"/>
    <lineage>
        <taxon>Bacteria</taxon>
        <taxon>Bacillati</taxon>
        <taxon>Bacillota</taxon>
        <taxon>Bacilli</taxon>
        <taxon>Lactobacillales</taxon>
        <taxon>Lactobacillaceae</taxon>
        <taxon>Liquorilactobacillus</taxon>
    </lineage>
</organism>
<feature type="binding site" evidence="6">
    <location>
        <position position="89"/>
    </location>
    <ligand>
        <name>FAD</name>
        <dbReference type="ChEBI" id="CHEBI:57692"/>
    </ligand>
</feature>
<feature type="binding site" evidence="6">
    <location>
        <position position="122"/>
    </location>
    <ligand>
        <name>FAD</name>
        <dbReference type="ChEBI" id="CHEBI:57692"/>
    </ligand>
</feature>
<dbReference type="InterPro" id="IPR036188">
    <property type="entry name" value="FAD/NAD-bd_sf"/>
</dbReference>
<evidence type="ECO:0000256" key="5">
    <source>
        <dbReference type="ARBA" id="ARBA00023002"/>
    </source>
</evidence>
<protein>
    <recommendedName>
        <fullName evidence="6">Ferredoxin--NADP reductase</fullName>
        <shortName evidence="6">FNR</shortName>
        <shortName evidence="6">Fd-NADP(+) reductase</shortName>
        <ecNumber evidence="6">1.18.1.2</ecNumber>
    </recommendedName>
</protein>
<gene>
    <name evidence="8" type="ORF">FD46_GL000159</name>
</gene>
<keyword evidence="4 6" id="KW-0521">NADP</keyword>
<keyword evidence="3 6" id="KW-0274">FAD</keyword>
<keyword evidence="5 6" id="KW-0560">Oxidoreductase</keyword>
<keyword evidence="2 6" id="KW-0285">Flavoprotein</keyword>
<dbReference type="Pfam" id="PF07992">
    <property type="entry name" value="Pyr_redox_2"/>
    <property type="match status" value="1"/>
</dbReference>
<evidence type="ECO:0000256" key="3">
    <source>
        <dbReference type="ARBA" id="ARBA00022827"/>
    </source>
</evidence>